<organism evidence="2 3">
    <name type="scientific">Sphaerobolus stellatus (strain SS14)</name>
    <dbReference type="NCBI Taxonomy" id="990650"/>
    <lineage>
        <taxon>Eukaryota</taxon>
        <taxon>Fungi</taxon>
        <taxon>Dikarya</taxon>
        <taxon>Basidiomycota</taxon>
        <taxon>Agaricomycotina</taxon>
        <taxon>Agaricomycetes</taxon>
        <taxon>Phallomycetidae</taxon>
        <taxon>Geastrales</taxon>
        <taxon>Sphaerobolaceae</taxon>
        <taxon>Sphaerobolus</taxon>
    </lineage>
</organism>
<gene>
    <name evidence="2" type="ORF">M422DRAFT_33785</name>
</gene>
<keyword evidence="1" id="KW-1133">Transmembrane helix</keyword>
<dbReference type="Proteomes" id="UP000054279">
    <property type="component" value="Unassembled WGS sequence"/>
</dbReference>
<feature type="transmembrane region" description="Helical" evidence="1">
    <location>
        <begin position="34"/>
        <end position="53"/>
    </location>
</feature>
<sequence>MAQHGWRRLGFIDKGVKTQSAPRRIVKNIVVREYLGLIGTYSMIYIVVIYEFFCPPQIRTLFLPTKRASPMPDIIWSFHRFY</sequence>
<evidence type="ECO:0000313" key="3">
    <source>
        <dbReference type="Proteomes" id="UP000054279"/>
    </source>
</evidence>
<proteinExistence type="predicted"/>
<dbReference type="HOGENOM" id="CLU_2559804_0_0_1"/>
<dbReference type="EMBL" id="KN837169">
    <property type="protein sequence ID" value="KIJ37472.1"/>
    <property type="molecule type" value="Genomic_DNA"/>
</dbReference>
<accession>A0A0C9V7F2</accession>
<name>A0A0C9V7F2_SPHS4</name>
<keyword evidence="1" id="KW-0812">Transmembrane</keyword>
<protein>
    <submittedName>
        <fullName evidence="2">Uncharacterized protein</fullName>
    </submittedName>
</protein>
<dbReference type="AlphaFoldDB" id="A0A0C9V7F2"/>
<keyword evidence="3" id="KW-1185">Reference proteome</keyword>
<evidence type="ECO:0000256" key="1">
    <source>
        <dbReference type="SAM" id="Phobius"/>
    </source>
</evidence>
<reference evidence="2 3" key="1">
    <citation type="submission" date="2014-06" db="EMBL/GenBank/DDBJ databases">
        <title>Evolutionary Origins and Diversification of the Mycorrhizal Mutualists.</title>
        <authorList>
            <consortium name="DOE Joint Genome Institute"/>
            <consortium name="Mycorrhizal Genomics Consortium"/>
            <person name="Kohler A."/>
            <person name="Kuo A."/>
            <person name="Nagy L.G."/>
            <person name="Floudas D."/>
            <person name="Copeland A."/>
            <person name="Barry K.W."/>
            <person name="Cichocki N."/>
            <person name="Veneault-Fourrey C."/>
            <person name="LaButti K."/>
            <person name="Lindquist E.A."/>
            <person name="Lipzen A."/>
            <person name="Lundell T."/>
            <person name="Morin E."/>
            <person name="Murat C."/>
            <person name="Riley R."/>
            <person name="Ohm R."/>
            <person name="Sun H."/>
            <person name="Tunlid A."/>
            <person name="Henrissat B."/>
            <person name="Grigoriev I.V."/>
            <person name="Hibbett D.S."/>
            <person name="Martin F."/>
        </authorList>
    </citation>
    <scope>NUCLEOTIDE SEQUENCE [LARGE SCALE GENOMIC DNA]</scope>
    <source>
        <strain evidence="2 3">SS14</strain>
    </source>
</reference>
<evidence type="ECO:0000313" key="2">
    <source>
        <dbReference type="EMBL" id="KIJ37472.1"/>
    </source>
</evidence>
<keyword evidence="1" id="KW-0472">Membrane</keyword>